<protein>
    <submittedName>
        <fullName evidence="1">Uncharacterized protein</fullName>
    </submittedName>
</protein>
<sequence>MSYTLVHDRKEVEKFESLFYSKTNDGYERVFLMYISARNKYCPELSNNGCFKRTVIRYNDRLEDHRRLFNDIQHYEIPLHAYKDKNHRAVVPQEALALYASINPRNAVHAAHDLTKEILDRTFLYDKAYFSSIDQKFKNKLQKHSVKVYVGIDLDTKDEEVYQELIADITRFVNIYVVIETHGGYHIIIPKRELQRTFNGMSTGQYLYKVLPGKYKALDKVSNDLFSPIPGTIQGGFKVRFRDV</sequence>
<dbReference type="AlphaFoldDB" id="A0A6C0JR02"/>
<accession>A0A6C0JR02</accession>
<dbReference type="EMBL" id="MN740673">
    <property type="protein sequence ID" value="QHU07100.1"/>
    <property type="molecule type" value="Genomic_DNA"/>
</dbReference>
<proteinExistence type="predicted"/>
<organism evidence="1">
    <name type="scientific">viral metagenome</name>
    <dbReference type="NCBI Taxonomy" id="1070528"/>
    <lineage>
        <taxon>unclassified sequences</taxon>
        <taxon>metagenomes</taxon>
        <taxon>organismal metagenomes</taxon>
    </lineage>
</organism>
<reference evidence="1" key="1">
    <citation type="journal article" date="2020" name="Nature">
        <title>Giant virus diversity and host interactions through global metagenomics.</title>
        <authorList>
            <person name="Schulz F."/>
            <person name="Roux S."/>
            <person name="Paez-Espino D."/>
            <person name="Jungbluth S."/>
            <person name="Walsh D.A."/>
            <person name="Denef V.J."/>
            <person name="McMahon K.D."/>
            <person name="Konstantinidis K.T."/>
            <person name="Eloe-Fadrosh E.A."/>
            <person name="Kyrpides N.C."/>
            <person name="Woyke T."/>
        </authorList>
    </citation>
    <scope>NUCLEOTIDE SEQUENCE</scope>
    <source>
        <strain evidence="1">GVMAG-S-1038524-41</strain>
    </source>
</reference>
<evidence type="ECO:0000313" key="1">
    <source>
        <dbReference type="EMBL" id="QHU07100.1"/>
    </source>
</evidence>
<name>A0A6C0JR02_9ZZZZ</name>